<dbReference type="EMBL" id="JACHWB010000002">
    <property type="protein sequence ID" value="MBB3018600.1"/>
    <property type="molecule type" value="Genomic_DNA"/>
</dbReference>
<protein>
    <submittedName>
        <fullName evidence="1">Uncharacterized protein</fullName>
    </submittedName>
</protein>
<comment type="caution">
    <text evidence="1">The sequence shown here is derived from an EMBL/GenBank/DDBJ whole genome shotgun (WGS) entry which is preliminary data.</text>
</comment>
<sequence>MKLSDLITLLRQETQIKDLNVQIEIEPDYTVSHANIDFPSTMRPILEALVEKHNIRCALWIGLGQINGEPWGRLEILITL</sequence>
<proteinExistence type="predicted"/>
<evidence type="ECO:0000313" key="2">
    <source>
        <dbReference type="Proteomes" id="UP000532010"/>
    </source>
</evidence>
<dbReference type="Proteomes" id="UP000532010">
    <property type="component" value="Unassembled WGS sequence"/>
</dbReference>
<gene>
    <name evidence="1" type="ORF">FHR70_001654</name>
</gene>
<evidence type="ECO:0000313" key="1">
    <source>
        <dbReference type="EMBL" id="MBB3018600.1"/>
    </source>
</evidence>
<accession>A0A7W4VKV1</accession>
<name>A0A7W4VKV1_9HYPH</name>
<organism evidence="1 2">
    <name type="scientific">Microvirga lupini</name>
    <dbReference type="NCBI Taxonomy" id="420324"/>
    <lineage>
        <taxon>Bacteria</taxon>
        <taxon>Pseudomonadati</taxon>
        <taxon>Pseudomonadota</taxon>
        <taxon>Alphaproteobacteria</taxon>
        <taxon>Hyphomicrobiales</taxon>
        <taxon>Methylobacteriaceae</taxon>
        <taxon>Microvirga</taxon>
    </lineage>
</organism>
<dbReference type="RefSeq" id="WP_183448993.1">
    <property type="nucleotide sequence ID" value="NZ_JACHWB010000002.1"/>
</dbReference>
<reference evidence="1 2" key="1">
    <citation type="submission" date="2020-08" db="EMBL/GenBank/DDBJ databases">
        <title>The Agave Microbiome: Exploring the role of microbial communities in plant adaptations to desert environments.</title>
        <authorList>
            <person name="Partida-Martinez L.P."/>
        </authorList>
    </citation>
    <scope>NUCLEOTIDE SEQUENCE [LARGE SCALE GENOMIC DNA]</scope>
    <source>
        <strain evidence="1 2">AT3.9</strain>
    </source>
</reference>
<dbReference type="AlphaFoldDB" id="A0A7W4VKV1"/>
<keyword evidence="2" id="KW-1185">Reference proteome</keyword>